<evidence type="ECO:0000313" key="4">
    <source>
        <dbReference type="EMBL" id="KAF4468898.1"/>
    </source>
</evidence>
<proteinExistence type="predicted"/>
<feature type="region of interest" description="Disordered" evidence="1">
    <location>
        <begin position="252"/>
        <end position="343"/>
    </location>
</feature>
<keyword evidence="2" id="KW-0812">Transmembrane</keyword>
<keyword evidence="5" id="KW-1185">Reference proteome</keyword>
<feature type="transmembrane region" description="Helical" evidence="2">
    <location>
        <begin position="81"/>
        <end position="104"/>
    </location>
</feature>
<keyword evidence="2" id="KW-1133">Transmembrane helix</keyword>
<keyword evidence="3" id="KW-0732">Signal</keyword>
<dbReference type="AlphaFoldDB" id="A0A8H4LJR0"/>
<dbReference type="EMBL" id="JAADYS010000545">
    <property type="protein sequence ID" value="KAF4468898.1"/>
    <property type="molecule type" value="Genomic_DNA"/>
</dbReference>
<reference evidence="4 5" key="1">
    <citation type="submission" date="2020-01" db="EMBL/GenBank/DDBJ databases">
        <title>Identification and distribution of gene clusters putatively required for synthesis of sphingolipid metabolism inhibitors in phylogenetically diverse species of the filamentous fungus Fusarium.</title>
        <authorList>
            <person name="Kim H.-S."/>
            <person name="Busman M."/>
            <person name="Brown D.W."/>
            <person name="Divon H."/>
            <person name="Uhlig S."/>
            <person name="Proctor R.H."/>
        </authorList>
    </citation>
    <scope>NUCLEOTIDE SEQUENCE [LARGE SCALE GENOMIC DNA]</scope>
    <source>
        <strain evidence="4 5">NRRL 20459</strain>
    </source>
</reference>
<accession>A0A8H4LJR0</accession>
<comment type="caution">
    <text evidence="4">The sequence shown here is derived from an EMBL/GenBank/DDBJ whole genome shotgun (WGS) entry which is preliminary data.</text>
</comment>
<keyword evidence="2" id="KW-0472">Membrane</keyword>
<sequence>MNRTNPFTSVLGCLLAATFALTDAKPITTNGQVQGEGDAESSIHHLLEGSKVLANLADSSEDPSRSSRSDNEPNKGHEKGAIIGGTIAVGITLGVTIFLGVLIYKQRLIRRQLRSKDSEATTTLSRPKSCDLEAARGISPPESWCPTFDHRVSLSDTASVYSARSFGNMSTTAQVEAVSPGPRPAIASKAAEVLGVEQKDYWKPTPPLPPADKTAMRQSQHESILPSVKKHRRTRSTCTMSTLGMELLHDTMQPPTPARFTAPPPTAPLPRPPPPVKSRRPPPATMSNKENRTRMPSRRYFVPVFKPNGQLLSPTSPDDGPVMETVTRDESRAGQFTLGENRI</sequence>
<dbReference type="OrthoDB" id="5102381at2759"/>
<gene>
    <name evidence="4" type="ORF">FALBO_4214</name>
</gene>
<feature type="compositionally biased region" description="Pro residues" evidence="1">
    <location>
        <begin position="254"/>
        <end position="284"/>
    </location>
</feature>
<dbReference type="Proteomes" id="UP000554235">
    <property type="component" value="Unassembled WGS sequence"/>
</dbReference>
<feature type="chain" id="PRO_5034223420" evidence="3">
    <location>
        <begin position="25"/>
        <end position="343"/>
    </location>
</feature>
<feature type="region of interest" description="Disordered" evidence="1">
    <location>
        <begin position="57"/>
        <end position="80"/>
    </location>
</feature>
<evidence type="ECO:0000256" key="2">
    <source>
        <dbReference type="SAM" id="Phobius"/>
    </source>
</evidence>
<evidence type="ECO:0000256" key="1">
    <source>
        <dbReference type="SAM" id="MobiDB-lite"/>
    </source>
</evidence>
<name>A0A8H4LJR0_9HYPO</name>
<evidence type="ECO:0000256" key="3">
    <source>
        <dbReference type="SAM" id="SignalP"/>
    </source>
</evidence>
<protein>
    <submittedName>
        <fullName evidence="4">Uncharacterized protein</fullName>
    </submittedName>
</protein>
<feature type="signal peptide" evidence="3">
    <location>
        <begin position="1"/>
        <end position="24"/>
    </location>
</feature>
<feature type="compositionally biased region" description="Basic and acidic residues" evidence="1">
    <location>
        <begin position="62"/>
        <end position="80"/>
    </location>
</feature>
<evidence type="ECO:0000313" key="5">
    <source>
        <dbReference type="Proteomes" id="UP000554235"/>
    </source>
</evidence>
<organism evidence="4 5">
    <name type="scientific">Fusarium albosuccineum</name>
    <dbReference type="NCBI Taxonomy" id="1237068"/>
    <lineage>
        <taxon>Eukaryota</taxon>
        <taxon>Fungi</taxon>
        <taxon>Dikarya</taxon>
        <taxon>Ascomycota</taxon>
        <taxon>Pezizomycotina</taxon>
        <taxon>Sordariomycetes</taxon>
        <taxon>Hypocreomycetidae</taxon>
        <taxon>Hypocreales</taxon>
        <taxon>Nectriaceae</taxon>
        <taxon>Fusarium</taxon>
        <taxon>Fusarium decemcellulare species complex</taxon>
    </lineage>
</organism>